<accession>A0A090WZY6</accession>
<proteinExistence type="predicted"/>
<comment type="caution">
    <text evidence="1">The sequence shown here is derived from an EMBL/GenBank/DDBJ whole genome shotgun (WGS) entry which is preliminary data.</text>
</comment>
<sequence length="37" mass="4185">MLERAVALFSACLQRSINTCAEHGGVYTNRCSQFFIF</sequence>
<dbReference type="EMBL" id="BBNU01000042">
    <property type="protein sequence ID" value="GAL82705.1"/>
    <property type="molecule type" value="Genomic_DNA"/>
</dbReference>
<reference evidence="1 2" key="1">
    <citation type="journal article" date="2014" name="Genome Announc.">
        <title>Draft Genome Sequences of Marine Flavobacterium Algibacter lectus Strains SS8 and NR4.</title>
        <authorList>
            <person name="Takatani N."/>
            <person name="Nakanishi M."/>
            <person name="Meirelles P."/>
            <person name="Mino S."/>
            <person name="Suda W."/>
            <person name="Oshima K."/>
            <person name="Hattori M."/>
            <person name="Ohkuma M."/>
            <person name="Hosokawa M."/>
            <person name="Miyashita K."/>
            <person name="Thompson F.L."/>
            <person name="Niwa A."/>
            <person name="Sawabe T."/>
            <person name="Sawabe T."/>
        </authorList>
    </citation>
    <scope>NUCLEOTIDE SEQUENCE [LARGE SCALE GENOMIC DNA]</scope>
    <source>
        <strain evidence="2">JCM19274</strain>
    </source>
</reference>
<dbReference type="AlphaFoldDB" id="A0A090WZY6"/>
<name>A0A090WZY6_9FLAO</name>
<evidence type="ECO:0000313" key="2">
    <source>
        <dbReference type="Proteomes" id="UP000029643"/>
    </source>
</evidence>
<gene>
    <name evidence="1" type="ORF">JCM19274_3843</name>
</gene>
<dbReference type="Proteomes" id="UP000029643">
    <property type="component" value="Unassembled WGS sequence"/>
</dbReference>
<evidence type="ECO:0000313" key="1">
    <source>
        <dbReference type="EMBL" id="GAL82705.1"/>
    </source>
</evidence>
<protein>
    <submittedName>
        <fullName evidence="1">Uncharacterized protein</fullName>
    </submittedName>
</protein>
<organism evidence="1 2">
    <name type="scientific">Algibacter lectus</name>
    <dbReference type="NCBI Taxonomy" id="221126"/>
    <lineage>
        <taxon>Bacteria</taxon>
        <taxon>Pseudomonadati</taxon>
        <taxon>Bacteroidota</taxon>
        <taxon>Flavobacteriia</taxon>
        <taxon>Flavobacteriales</taxon>
        <taxon>Flavobacteriaceae</taxon>
        <taxon>Algibacter</taxon>
    </lineage>
</organism>